<dbReference type="GO" id="GO:0005886">
    <property type="term" value="C:plasma membrane"/>
    <property type="evidence" value="ECO:0007669"/>
    <property type="project" value="TreeGrafter"/>
</dbReference>
<proteinExistence type="predicted"/>
<evidence type="ECO:0000256" key="6">
    <source>
        <dbReference type="SAM" id="Phobius"/>
    </source>
</evidence>
<dbReference type="GO" id="GO:0005384">
    <property type="term" value="F:manganese ion transmembrane transporter activity"/>
    <property type="evidence" value="ECO:0007669"/>
    <property type="project" value="TreeGrafter"/>
</dbReference>
<feature type="transmembrane region" description="Helical" evidence="6">
    <location>
        <begin position="43"/>
        <end position="62"/>
    </location>
</feature>
<accession>M0E9X0</accession>
<evidence type="ECO:0000313" key="8">
    <source>
        <dbReference type="Proteomes" id="UP000011509"/>
    </source>
</evidence>
<feature type="transmembrane region" description="Helical" evidence="6">
    <location>
        <begin position="403"/>
        <end position="428"/>
    </location>
</feature>
<dbReference type="Proteomes" id="UP000011509">
    <property type="component" value="Unassembled WGS sequence"/>
</dbReference>
<feature type="transmembrane region" description="Helical" evidence="6">
    <location>
        <begin position="341"/>
        <end position="360"/>
    </location>
</feature>
<dbReference type="GO" id="GO:0015086">
    <property type="term" value="F:cadmium ion transmembrane transporter activity"/>
    <property type="evidence" value="ECO:0007669"/>
    <property type="project" value="TreeGrafter"/>
</dbReference>
<evidence type="ECO:0000256" key="3">
    <source>
        <dbReference type="ARBA" id="ARBA00022692"/>
    </source>
</evidence>
<feature type="transmembrane region" description="Helical" evidence="6">
    <location>
        <begin position="144"/>
        <end position="164"/>
    </location>
</feature>
<keyword evidence="3 6" id="KW-0812">Transmembrane</keyword>
<keyword evidence="8" id="KW-1185">Reference proteome</keyword>
<dbReference type="Pfam" id="PF01566">
    <property type="entry name" value="Nramp"/>
    <property type="match status" value="1"/>
</dbReference>
<dbReference type="PATRIC" id="fig|1227466.3.peg.3206"/>
<dbReference type="PANTHER" id="PTHR11706">
    <property type="entry name" value="SOLUTE CARRIER PROTEIN FAMILY 11 MEMBER"/>
    <property type="match status" value="1"/>
</dbReference>
<organism evidence="7 8">
    <name type="scientific">Halorubrum coriense DSM 10284</name>
    <dbReference type="NCBI Taxonomy" id="1227466"/>
    <lineage>
        <taxon>Archaea</taxon>
        <taxon>Methanobacteriati</taxon>
        <taxon>Methanobacteriota</taxon>
        <taxon>Stenosarchaea group</taxon>
        <taxon>Halobacteria</taxon>
        <taxon>Halobacteriales</taxon>
        <taxon>Haloferacaceae</taxon>
        <taxon>Halorubrum</taxon>
    </lineage>
</organism>
<feature type="transmembrane region" description="Helical" evidence="6">
    <location>
        <begin position="16"/>
        <end position="37"/>
    </location>
</feature>
<feature type="transmembrane region" description="Helical" evidence="6">
    <location>
        <begin position="259"/>
        <end position="284"/>
    </location>
</feature>
<evidence type="ECO:0000256" key="5">
    <source>
        <dbReference type="ARBA" id="ARBA00023136"/>
    </source>
</evidence>
<evidence type="ECO:0000256" key="2">
    <source>
        <dbReference type="ARBA" id="ARBA00022448"/>
    </source>
</evidence>
<keyword evidence="2" id="KW-0813">Transport</keyword>
<evidence type="ECO:0000256" key="4">
    <source>
        <dbReference type="ARBA" id="ARBA00022989"/>
    </source>
</evidence>
<comment type="caution">
    <text evidence="7">The sequence shown here is derived from an EMBL/GenBank/DDBJ whole genome shotgun (WGS) entry which is preliminary data.</text>
</comment>
<dbReference type="RefSeq" id="WP_006114742.1">
    <property type="nucleotide sequence ID" value="NZ_AOJL01000061.1"/>
</dbReference>
<reference evidence="7 8" key="1">
    <citation type="journal article" date="2014" name="PLoS Genet.">
        <title>Phylogenetically driven sequencing of extremely halophilic archaea reveals strategies for static and dynamic osmo-response.</title>
        <authorList>
            <person name="Becker E.A."/>
            <person name="Seitzer P.M."/>
            <person name="Tritt A."/>
            <person name="Larsen D."/>
            <person name="Krusor M."/>
            <person name="Yao A.I."/>
            <person name="Wu D."/>
            <person name="Madern D."/>
            <person name="Eisen J.A."/>
            <person name="Darling A.E."/>
            <person name="Facciotti M.T."/>
        </authorList>
    </citation>
    <scope>NUCLEOTIDE SEQUENCE [LARGE SCALE GENOMIC DNA]</scope>
    <source>
        <strain evidence="7 8">DSM 10284</strain>
    </source>
</reference>
<feature type="transmembrane region" description="Helical" evidence="6">
    <location>
        <begin position="184"/>
        <end position="205"/>
    </location>
</feature>
<dbReference type="EMBL" id="AOJL01000061">
    <property type="protein sequence ID" value="ELZ43682.1"/>
    <property type="molecule type" value="Genomic_DNA"/>
</dbReference>
<comment type="subcellular location">
    <subcellularLocation>
        <location evidence="1">Membrane</location>
        <topology evidence="1">Multi-pass membrane protein</topology>
    </subcellularLocation>
</comment>
<gene>
    <name evidence="7" type="ORF">C464_16062</name>
</gene>
<name>M0E9X0_9EURY</name>
<sequence length="443" mass="44655">MAFTRLYEQLSGMGPAWLPGAIAAGPATISALVAAGVGYGYDLLWVVVLSAPAGFVALLLAARLGTATERGIVRSVEDRLGKWWAWLLVVDTVIVAGVAQLLIMKGLADVSASLFGLVPPVWGVFWAVVLVVGLAGGGYRVAEIGAKVVVSAVVLVFVATLVVVPPDPAAAAAGLVPTTPPGAAVTVAGVLGGAVHITLVTMYTYTMRAREWGSDDYGLARFDAGASMLVAFGLYSLSIFLVVAGALGGRDVAPQAAAAAAALVPVAGSAAVTLFLVGILGAAVSTLGGNTVVPPFLLADKLGWGTTIDDGRYRALLAGTALVSAAGAFVGGSFIPLLVQALALGLVGTPFVLALVLYLLYDVPGGPPSRLLTGSGVILLGVTSVTAANAVRDTAATLTDGLAPIPAFVTLFAVVLGLATLALLALLVREWAAGWRRADRTPG</sequence>
<feature type="transmembrane region" description="Helical" evidence="6">
    <location>
        <begin position="315"/>
        <end position="335"/>
    </location>
</feature>
<protein>
    <submittedName>
        <fullName evidence="7">Mn2+/Fe2-transporter, NRAMP family protein</fullName>
    </submittedName>
</protein>
<keyword evidence="4 6" id="KW-1133">Transmembrane helix</keyword>
<dbReference type="AlphaFoldDB" id="M0E9X0"/>
<evidence type="ECO:0000313" key="7">
    <source>
        <dbReference type="EMBL" id="ELZ43682.1"/>
    </source>
</evidence>
<dbReference type="GO" id="GO:0034755">
    <property type="term" value="P:iron ion transmembrane transport"/>
    <property type="evidence" value="ECO:0007669"/>
    <property type="project" value="TreeGrafter"/>
</dbReference>
<feature type="transmembrane region" description="Helical" evidence="6">
    <location>
        <begin position="110"/>
        <end position="132"/>
    </location>
</feature>
<dbReference type="STRING" id="1227466.C464_16062"/>
<feature type="transmembrane region" description="Helical" evidence="6">
    <location>
        <begin position="83"/>
        <end position="104"/>
    </location>
</feature>
<feature type="transmembrane region" description="Helical" evidence="6">
    <location>
        <begin position="226"/>
        <end position="247"/>
    </location>
</feature>
<feature type="transmembrane region" description="Helical" evidence="6">
    <location>
        <begin position="372"/>
        <end position="391"/>
    </location>
</feature>
<dbReference type="PANTHER" id="PTHR11706:SF33">
    <property type="entry name" value="NATURAL RESISTANCE-ASSOCIATED MACROPHAGE PROTEIN 2"/>
    <property type="match status" value="1"/>
</dbReference>
<evidence type="ECO:0000256" key="1">
    <source>
        <dbReference type="ARBA" id="ARBA00004141"/>
    </source>
</evidence>
<dbReference type="InterPro" id="IPR001046">
    <property type="entry name" value="NRAMP_fam"/>
</dbReference>
<keyword evidence="5 6" id="KW-0472">Membrane</keyword>